<feature type="signal peptide" evidence="1">
    <location>
        <begin position="1"/>
        <end position="23"/>
    </location>
</feature>
<comment type="caution">
    <text evidence="2">The sequence shown here is derived from an EMBL/GenBank/DDBJ whole genome shotgun (WGS) entry which is preliminary data.</text>
</comment>
<organism evidence="2 3">
    <name type="scientific">Coralloluteibacterium thermophilum</name>
    <dbReference type="NCBI Taxonomy" id="2707049"/>
    <lineage>
        <taxon>Bacteria</taxon>
        <taxon>Pseudomonadati</taxon>
        <taxon>Pseudomonadota</taxon>
        <taxon>Gammaproteobacteria</taxon>
        <taxon>Lysobacterales</taxon>
        <taxon>Lysobacteraceae</taxon>
        <taxon>Coralloluteibacterium</taxon>
    </lineage>
</organism>
<gene>
    <name evidence="2" type="ORF">ACFO3Q_07540</name>
</gene>
<name>A0ABV9NJ40_9GAMM</name>
<evidence type="ECO:0000256" key="1">
    <source>
        <dbReference type="SAM" id="SignalP"/>
    </source>
</evidence>
<evidence type="ECO:0008006" key="4">
    <source>
        <dbReference type="Google" id="ProtNLM"/>
    </source>
</evidence>
<protein>
    <recommendedName>
        <fullName evidence="4">DUF732 domain-containing protein</fullName>
    </recommendedName>
</protein>
<evidence type="ECO:0000313" key="3">
    <source>
        <dbReference type="Proteomes" id="UP001595892"/>
    </source>
</evidence>
<keyword evidence="1" id="KW-0732">Signal</keyword>
<dbReference type="RefSeq" id="WP_377004035.1">
    <property type="nucleotide sequence ID" value="NZ_JBHSGG010000021.1"/>
</dbReference>
<reference evidence="3" key="1">
    <citation type="journal article" date="2019" name="Int. J. Syst. Evol. Microbiol.">
        <title>The Global Catalogue of Microorganisms (GCM) 10K type strain sequencing project: providing services to taxonomists for standard genome sequencing and annotation.</title>
        <authorList>
            <consortium name="The Broad Institute Genomics Platform"/>
            <consortium name="The Broad Institute Genome Sequencing Center for Infectious Disease"/>
            <person name="Wu L."/>
            <person name="Ma J."/>
        </authorList>
    </citation>
    <scope>NUCLEOTIDE SEQUENCE [LARGE SCALE GENOMIC DNA]</scope>
    <source>
        <strain evidence="3">CGMCC 1.13574</strain>
    </source>
</reference>
<feature type="chain" id="PRO_5045456559" description="DUF732 domain-containing protein" evidence="1">
    <location>
        <begin position="24"/>
        <end position="114"/>
    </location>
</feature>
<sequence length="114" mass="12330">MSFRSPLSVVAVALLLVSGGAVAKSYPVEELKRMVEAGNTPEQGEQETVRDEEMAFQACVAGKARVLEAASADYPTAQVLRSPVTEIDTLWTPDAVMQITCGNGRMKITRAPYR</sequence>
<evidence type="ECO:0000313" key="2">
    <source>
        <dbReference type="EMBL" id="MFC4728016.1"/>
    </source>
</evidence>
<dbReference type="Proteomes" id="UP001595892">
    <property type="component" value="Unassembled WGS sequence"/>
</dbReference>
<accession>A0ABV9NJ40</accession>
<keyword evidence="3" id="KW-1185">Reference proteome</keyword>
<proteinExistence type="predicted"/>
<dbReference type="EMBL" id="JBHSGG010000021">
    <property type="protein sequence ID" value="MFC4728016.1"/>
    <property type="molecule type" value="Genomic_DNA"/>
</dbReference>